<sequence length="341" mass="37507">MEKLSTIKSKLLVVMILMCVTGVVAIAQQSNSNEDYSAYMLEVRKLNQTLAHLPPSPSALTNEGLAKARAGMLATIDTNTVLKPAVKYIQGPAAKLALYVYKPDTIRAVVLSIHGGGWNVGSPLNDAQLNDRMARACGVAVVSPDYRLAPEAPFPACIEDCKAAARWLVMNAQIEFGTDKIIVSGNSAGGHLAALTTLFIRDTLKAINRVKGVNLVYGVYDLSRTPSNRLANDTVFLPKRIMDDTWKLVFGTWTTEQLQQPRYSPLYANLHGLPPAMFTIGTADPLADDTYFMEARWRMAGNKTYLAVYPESPHGVDIFPTQLAKVAREKMHQWINDLLKK</sequence>
<dbReference type="Proteomes" id="UP000502756">
    <property type="component" value="Chromosome"/>
</dbReference>
<dbReference type="PANTHER" id="PTHR48081">
    <property type="entry name" value="AB HYDROLASE SUPERFAMILY PROTEIN C4A8.06C"/>
    <property type="match status" value="1"/>
</dbReference>
<keyword evidence="4" id="KW-1185">Reference proteome</keyword>
<feature type="domain" description="Alpha/beta hydrolase fold-3" evidence="2">
    <location>
        <begin position="110"/>
        <end position="316"/>
    </location>
</feature>
<dbReference type="Gene3D" id="3.40.50.1820">
    <property type="entry name" value="alpha/beta hydrolase"/>
    <property type="match status" value="1"/>
</dbReference>
<dbReference type="Pfam" id="PF07859">
    <property type="entry name" value="Abhydrolase_3"/>
    <property type="match status" value="1"/>
</dbReference>
<dbReference type="EMBL" id="CP053435">
    <property type="protein sequence ID" value="QJW88091.1"/>
    <property type="molecule type" value="Genomic_DNA"/>
</dbReference>
<keyword evidence="1 3" id="KW-0378">Hydrolase</keyword>
<dbReference type="RefSeq" id="WP_171737923.1">
    <property type="nucleotide sequence ID" value="NZ_CP053435.1"/>
</dbReference>
<dbReference type="InterPro" id="IPR029058">
    <property type="entry name" value="AB_hydrolase_fold"/>
</dbReference>
<evidence type="ECO:0000256" key="1">
    <source>
        <dbReference type="ARBA" id="ARBA00022801"/>
    </source>
</evidence>
<proteinExistence type="predicted"/>
<evidence type="ECO:0000313" key="4">
    <source>
        <dbReference type="Proteomes" id="UP000502756"/>
    </source>
</evidence>
<dbReference type="AlphaFoldDB" id="A0A6M5Y4H3"/>
<dbReference type="InterPro" id="IPR050300">
    <property type="entry name" value="GDXG_lipolytic_enzyme"/>
</dbReference>
<organism evidence="3 4">
    <name type="scientific">Spirosoma taeanense</name>
    <dbReference type="NCBI Taxonomy" id="2735870"/>
    <lineage>
        <taxon>Bacteria</taxon>
        <taxon>Pseudomonadati</taxon>
        <taxon>Bacteroidota</taxon>
        <taxon>Cytophagia</taxon>
        <taxon>Cytophagales</taxon>
        <taxon>Cytophagaceae</taxon>
        <taxon>Spirosoma</taxon>
    </lineage>
</organism>
<protein>
    <submittedName>
        <fullName evidence="3">Alpha/beta hydrolase</fullName>
    </submittedName>
</protein>
<name>A0A6M5Y4H3_9BACT</name>
<evidence type="ECO:0000259" key="2">
    <source>
        <dbReference type="Pfam" id="PF07859"/>
    </source>
</evidence>
<dbReference type="SUPFAM" id="SSF53474">
    <property type="entry name" value="alpha/beta-Hydrolases"/>
    <property type="match status" value="1"/>
</dbReference>
<dbReference type="KEGG" id="stae:HNV11_01220"/>
<accession>A0A6M5Y4H3</accession>
<dbReference type="InterPro" id="IPR013094">
    <property type="entry name" value="AB_hydrolase_3"/>
</dbReference>
<evidence type="ECO:0000313" key="3">
    <source>
        <dbReference type="EMBL" id="QJW88091.1"/>
    </source>
</evidence>
<reference evidence="3 4" key="1">
    <citation type="submission" date="2020-05" db="EMBL/GenBank/DDBJ databases">
        <title>Genome sequencing of Spirosoma sp. TS118.</title>
        <authorList>
            <person name="Lee J.-H."/>
            <person name="Jeong S."/>
            <person name="Zhao L."/>
            <person name="Jung J.-H."/>
            <person name="Kim M.-K."/>
            <person name="Lim S."/>
        </authorList>
    </citation>
    <scope>NUCLEOTIDE SEQUENCE [LARGE SCALE GENOMIC DNA]</scope>
    <source>
        <strain evidence="3 4">TS118</strain>
    </source>
</reference>
<dbReference type="GO" id="GO:0016787">
    <property type="term" value="F:hydrolase activity"/>
    <property type="evidence" value="ECO:0007669"/>
    <property type="project" value="UniProtKB-KW"/>
</dbReference>
<gene>
    <name evidence="3" type="ORF">HNV11_01220</name>
</gene>